<evidence type="ECO:0000313" key="3">
    <source>
        <dbReference type="EMBL" id="TDV57412.1"/>
    </source>
</evidence>
<feature type="chain" id="PRO_5020272904" description="Peptidase YpeB-like protein" evidence="2">
    <location>
        <begin position="33"/>
        <end position="340"/>
    </location>
</feature>
<evidence type="ECO:0000256" key="2">
    <source>
        <dbReference type="SAM" id="SignalP"/>
    </source>
</evidence>
<evidence type="ECO:0008006" key="5">
    <source>
        <dbReference type="Google" id="ProtNLM"/>
    </source>
</evidence>
<reference evidence="3 4" key="1">
    <citation type="submission" date="2019-03" db="EMBL/GenBank/DDBJ databases">
        <title>Genomic Encyclopedia of Archaeal and Bacterial Type Strains, Phase II (KMG-II): from individual species to whole genera.</title>
        <authorList>
            <person name="Goeker M."/>
        </authorList>
    </citation>
    <scope>NUCLEOTIDE SEQUENCE [LARGE SCALE GENOMIC DNA]</scope>
    <source>
        <strain evidence="3 4">DSM 45499</strain>
    </source>
</reference>
<gene>
    <name evidence="3" type="ORF">CLV71_101283</name>
</gene>
<feature type="region of interest" description="Disordered" evidence="1">
    <location>
        <begin position="258"/>
        <end position="277"/>
    </location>
</feature>
<keyword evidence="4" id="KW-1185">Reference proteome</keyword>
<protein>
    <recommendedName>
        <fullName evidence="5">Peptidase YpeB-like protein</fullName>
    </recommendedName>
</protein>
<sequence length="340" mass="35933">MRRHHLRRAGVLVAAAALTGSFANGTASSAPAAPEPVAVQGDTVGTGDIDNRGASAAPNERQRSLAEERGTTVRWNRYGTPATLVPKPDGRRRDTAADPVAVARNFLADNRETFRISDVDAMDVLVSRPMGEGAYVLLRQRFGELPSVVDGLAAFGIHDGAVVYLSATISPNQETPAPPTIPPDAALASAAVDAGVPAAALDTTRVRLGAVPMPSGAPRSAYQVVLLAGDTIGYATYVDARTGAVLLREDLVDHDNDNPEWDAFPANPPTDYSSRDTRERWCRTSARGCDRAVSTADTGAAWDIDPATGAPSLTRPGCRGRRHPISRPGRSGSCRRWPPT</sequence>
<organism evidence="3 4">
    <name type="scientific">Actinophytocola oryzae</name>
    <dbReference type="NCBI Taxonomy" id="502181"/>
    <lineage>
        <taxon>Bacteria</taxon>
        <taxon>Bacillati</taxon>
        <taxon>Actinomycetota</taxon>
        <taxon>Actinomycetes</taxon>
        <taxon>Pseudonocardiales</taxon>
        <taxon>Pseudonocardiaceae</taxon>
    </lineage>
</organism>
<evidence type="ECO:0000313" key="4">
    <source>
        <dbReference type="Proteomes" id="UP000294927"/>
    </source>
</evidence>
<dbReference type="RefSeq" id="WP_166663870.1">
    <property type="nucleotide sequence ID" value="NZ_SOCP01000001.1"/>
</dbReference>
<feature type="compositionally biased region" description="Basic and acidic residues" evidence="1">
    <location>
        <begin position="60"/>
        <end position="69"/>
    </location>
</feature>
<feature type="region of interest" description="Disordered" evidence="1">
    <location>
        <begin position="302"/>
        <end position="340"/>
    </location>
</feature>
<evidence type="ECO:0000256" key="1">
    <source>
        <dbReference type="SAM" id="MobiDB-lite"/>
    </source>
</evidence>
<comment type="caution">
    <text evidence="3">The sequence shown here is derived from an EMBL/GenBank/DDBJ whole genome shotgun (WGS) entry which is preliminary data.</text>
</comment>
<dbReference type="AlphaFoldDB" id="A0A4R7W4G6"/>
<accession>A0A4R7W4G6</accession>
<dbReference type="EMBL" id="SOCP01000001">
    <property type="protein sequence ID" value="TDV57412.1"/>
    <property type="molecule type" value="Genomic_DNA"/>
</dbReference>
<keyword evidence="2" id="KW-0732">Signal</keyword>
<feature type="region of interest" description="Disordered" evidence="1">
    <location>
        <begin position="25"/>
        <end position="69"/>
    </location>
</feature>
<feature type="signal peptide" evidence="2">
    <location>
        <begin position="1"/>
        <end position="32"/>
    </location>
</feature>
<dbReference type="Proteomes" id="UP000294927">
    <property type="component" value="Unassembled WGS sequence"/>
</dbReference>
<name>A0A4R7W4G6_9PSEU</name>
<feature type="compositionally biased region" description="Low complexity" evidence="1">
    <location>
        <begin position="27"/>
        <end position="39"/>
    </location>
</feature>
<proteinExistence type="predicted"/>